<dbReference type="Pfam" id="PF05175">
    <property type="entry name" value="MTS"/>
    <property type="match status" value="1"/>
</dbReference>
<dbReference type="PATRIC" id="fig|104102.7.peg.2805"/>
<dbReference type="GeneID" id="89476898"/>
<dbReference type="Proteomes" id="UP000029448">
    <property type="component" value="Unassembled WGS sequence"/>
</dbReference>
<evidence type="ECO:0000256" key="1">
    <source>
        <dbReference type="ARBA" id="ARBA00022603"/>
    </source>
</evidence>
<dbReference type="InterPro" id="IPR050210">
    <property type="entry name" value="tRNA_Adenine-N(6)_MTase"/>
</dbReference>
<dbReference type="STRING" id="104102.AtDm6_2838"/>
<dbReference type="EMBL" id="JOKM01000102">
    <property type="protein sequence ID" value="KGB21202.1"/>
    <property type="molecule type" value="Genomic_DNA"/>
</dbReference>
<dbReference type="InterPro" id="IPR007848">
    <property type="entry name" value="Small_mtfrase_dom"/>
</dbReference>
<dbReference type="PANTHER" id="PTHR47739:SF1">
    <property type="entry name" value="TRNA1(VAL) (ADENINE(37)-N6)-METHYLTRANSFERASE"/>
    <property type="match status" value="1"/>
</dbReference>
<accession>A0A094YIN4</accession>
<dbReference type="InterPro" id="IPR029063">
    <property type="entry name" value="SAM-dependent_MTases_sf"/>
</dbReference>
<dbReference type="GO" id="GO:0008170">
    <property type="term" value="F:N-methyltransferase activity"/>
    <property type="evidence" value="ECO:0007669"/>
    <property type="project" value="UniProtKB-ARBA"/>
</dbReference>
<evidence type="ECO:0000259" key="3">
    <source>
        <dbReference type="Pfam" id="PF05175"/>
    </source>
</evidence>
<protein>
    <submittedName>
        <fullName evidence="4">Putative O-methyltransferase</fullName>
    </submittedName>
</protein>
<dbReference type="Gene3D" id="3.40.50.150">
    <property type="entry name" value="Vaccinia Virus protein VP39"/>
    <property type="match status" value="1"/>
</dbReference>
<dbReference type="PROSITE" id="PS00092">
    <property type="entry name" value="N6_MTASE"/>
    <property type="match status" value="1"/>
</dbReference>
<dbReference type="GO" id="GO:0032259">
    <property type="term" value="P:methylation"/>
    <property type="evidence" value="ECO:0007669"/>
    <property type="project" value="UniProtKB-KW"/>
</dbReference>
<keyword evidence="5" id="KW-1185">Reference proteome</keyword>
<gene>
    <name evidence="4" type="ORF">AtDm6_2838</name>
</gene>
<proteinExistence type="predicted"/>
<name>A0A094YIN4_9PROT</name>
<keyword evidence="1 4" id="KW-0489">Methyltransferase</keyword>
<dbReference type="SUPFAM" id="SSF53335">
    <property type="entry name" value="S-adenosyl-L-methionine-dependent methyltransferases"/>
    <property type="match status" value="1"/>
</dbReference>
<keyword evidence="4" id="KW-0808">Transferase</keyword>
<dbReference type="GO" id="GO:0003676">
    <property type="term" value="F:nucleic acid binding"/>
    <property type="evidence" value="ECO:0007669"/>
    <property type="project" value="InterPro"/>
</dbReference>
<dbReference type="RefSeq" id="WP_035381697.1">
    <property type="nucleotide sequence ID" value="NZ_JACAOJ010000093.1"/>
</dbReference>
<dbReference type="GO" id="GO:0008757">
    <property type="term" value="F:S-adenosylmethionine-dependent methyltransferase activity"/>
    <property type="evidence" value="ECO:0007669"/>
    <property type="project" value="UniProtKB-ARBA"/>
</dbReference>
<evidence type="ECO:0000313" key="5">
    <source>
        <dbReference type="Proteomes" id="UP000029448"/>
    </source>
</evidence>
<dbReference type="CDD" id="cd02440">
    <property type="entry name" value="AdoMet_MTases"/>
    <property type="match status" value="1"/>
</dbReference>
<reference evidence="4 5" key="1">
    <citation type="submission" date="2014-06" db="EMBL/GenBank/DDBJ databases">
        <title>Functional and comparative genomic analyses of the Drosophila gut microbiota identify candidate symbiosis factors.</title>
        <authorList>
            <person name="Newell P.D."/>
            <person name="Chaston J.M."/>
            <person name="Douglas A.E."/>
        </authorList>
    </citation>
    <scope>NUCLEOTIDE SEQUENCE [LARGE SCALE GENOMIC DNA]</scope>
    <source>
        <strain evidence="4 5">DmCS_006</strain>
    </source>
</reference>
<organism evidence="4 5">
    <name type="scientific">Acetobacter tropicalis</name>
    <dbReference type="NCBI Taxonomy" id="104102"/>
    <lineage>
        <taxon>Bacteria</taxon>
        <taxon>Pseudomonadati</taxon>
        <taxon>Pseudomonadota</taxon>
        <taxon>Alphaproteobacteria</taxon>
        <taxon>Acetobacterales</taxon>
        <taxon>Acetobacteraceae</taxon>
        <taxon>Acetobacter</taxon>
    </lineage>
</organism>
<sequence>MPDLSALSSGTLMAGKILYSQFLKGNRTGLEPVLMAAAVPARPGQRVAEIGCGAGAGLLCLTHRIPELSVWGIELDSATLALAEHNLKANGRTGVTLLNARFPDALPPDFSFGQFDHCFANPPWHDTDSSASPMEQRDLARRAMPDTLESWIKGATRLLRYKGSLTLALPATQMAAACTFLTRARFGDVTLCPLWPKIGRQARLMLIQARYGVKSPSRILPGLVLHQQEGGFTPESRTILKEGSPLILHRQQTSRI</sequence>
<dbReference type="InterPro" id="IPR002052">
    <property type="entry name" value="DNA_methylase_N6_adenine_CS"/>
</dbReference>
<dbReference type="AlphaFoldDB" id="A0A094YIN4"/>
<evidence type="ECO:0000256" key="2">
    <source>
        <dbReference type="ARBA" id="ARBA00022691"/>
    </source>
</evidence>
<keyword evidence="2" id="KW-0949">S-adenosyl-L-methionine</keyword>
<evidence type="ECO:0000313" key="4">
    <source>
        <dbReference type="EMBL" id="KGB21202.1"/>
    </source>
</evidence>
<dbReference type="PANTHER" id="PTHR47739">
    <property type="entry name" value="TRNA1(VAL) (ADENINE(37)-N6)-METHYLTRANSFERASE"/>
    <property type="match status" value="1"/>
</dbReference>
<feature type="domain" description="Methyltransferase small" evidence="3">
    <location>
        <begin position="34"/>
        <end position="132"/>
    </location>
</feature>
<comment type="caution">
    <text evidence="4">The sequence shown here is derived from an EMBL/GenBank/DDBJ whole genome shotgun (WGS) entry which is preliminary data.</text>
</comment>